<evidence type="ECO:0000256" key="1">
    <source>
        <dbReference type="SAM" id="Phobius"/>
    </source>
</evidence>
<keyword evidence="1" id="KW-0472">Membrane</keyword>
<dbReference type="RefSeq" id="WP_245118890.1">
    <property type="nucleotide sequence ID" value="NZ_CP095061.1"/>
</dbReference>
<accession>A0ABY4G269</accession>
<dbReference type="EMBL" id="CP095061">
    <property type="protein sequence ID" value="UOQ64880.1"/>
    <property type="molecule type" value="Genomic_DNA"/>
</dbReference>
<keyword evidence="1" id="KW-1133">Transmembrane helix</keyword>
<evidence type="ECO:0000313" key="3">
    <source>
        <dbReference type="Proteomes" id="UP000830401"/>
    </source>
</evidence>
<evidence type="ECO:0000313" key="2">
    <source>
        <dbReference type="EMBL" id="UOQ64880.1"/>
    </source>
</evidence>
<evidence type="ECO:0008006" key="4">
    <source>
        <dbReference type="Google" id="ProtNLM"/>
    </source>
</evidence>
<organism evidence="2 3">
    <name type="scientific">Hymenobacter volaticus</name>
    <dbReference type="NCBI Taxonomy" id="2932254"/>
    <lineage>
        <taxon>Bacteria</taxon>
        <taxon>Pseudomonadati</taxon>
        <taxon>Bacteroidota</taxon>
        <taxon>Cytophagia</taxon>
        <taxon>Cytophagales</taxon>
        <taxon>Hymenobacteraceae</taxon>
        <taxon>Hymenobacter</taxon>
    </lineage>
</organism>
<feature type="transmembrane region" description="Helical" evidence="1">
    <location>
        <begin position="19"/>
        <end position="37"/>
    </location>
</feature>
<protein>
    <recommendedName>
        <fullName evidence="4">DUF4760 domain-containing protein</fullName>
    </recommendedName>
</protein>
<name>A0ABY4G269_9BACT</name>
<reference evidence="2" key="1">
    <citation type="submission" date="2022-04" db="EMBL/GenBank/DDBJ databases">
        <title>Hymenobacter sp. isolated from the air.</title>
        <authorList>
            <person name="Won M."/>
            <person name="Lee C.-M."/>
            <person name="Woen H.-Y."/>
            <person name="Kwon S.-W."/>
        </authorList>
    </citation>
    <scope>NUCLEOTIDE SEQUENCE</scope>
    <source>
        <strain evidence="2">5420S-77</strain>
    </source>
</reference>
<keyword evidence="3" id="KW-1185">Reference proteome</keyword>
<sequence>MQEAVYNIQNGTTASGTDWWALISTVIATAAAAFGLYKAFQEYKRQGEEQKRQGREKRAQQFLDIRKSFRESKSFQNILLHLYTDRDFTSVPLNERIEFMGLFEDMAYLVNSDLMRREVAFYMFGGDAIAAWNNDSFWSQKLRDDKNWSLITDFVKEAEAYKAGEIRGELKQL</sequence>
<dbReference type="Proteomes" id="UP000830401">
    <property type="component" value="Chromosome"/>
</dbReference>
<gene>
    <name evidence="2" type="ORF">MUN86_15055</name>
</gene>
<keyword evidence="1" id="KW-0812">Transmembrane</keyword>
<proteinExistence type="predicted"/>